<dbReference type="PANTHER" id="PTHR34069:SF3">
    <property type="entry name" value="ACYL-COA:ACYL-COA ALKYLTRANSFERASE"/>
    <property type="match status" value="1"/>
</dbReference>
<dbReference type="RefSeq" id="WP_279729544.1">
    <property type="nucleotide sequence ID" value="NZ_JAOCKX010000052.1"/>
</dbReference>
<dbReference type="GO" id="GO:0044550">
    <property type="term" value="P:secondary metabolite biosynthetic process"/>
    <property type="evidence" value="ECO:0007669"/>
    <property type="project" value="TreeGrafter"/>
</dbReference>
<keyword evidence="2" id="KW-0012">Acyltransferase</keyword>
<keyword evidence="1" id="KW-0808">Transferase</keyword>
<feature type="domain" description="Beta-ketoacyl-[acyl-carrier-protein] synthase III C-terminal" evidence="3">
    <location>
        <begin position="286"/>
        <end position="362"/>
    </location>
</feature>
<evidence type="ECO:0000256" key="2">
    <source>
        <dbReference type="ARBA" id="ARBA00023315"/>
    </source>
</evidence>
<evidence type="ECO:0000313" key="5">
    <source>
        <dbReference type="Proteomes" id="UP001162318"/>
    </source>
</evidence>
<dbReference type="Proteomes" id="UP001162318">
    <property type="component" value="Unassembled WGS sequence"/>
</dbReference>
<evidence type="ECO:0000259" key="3">
    <source>
        <dbReference type="Pfam" id="PF08541"/>
    </source>
</evidence>
<dbReference type="InterPro" id="IPR013747">
    <property type="entry name" value="ACP_syn_III_C"/>
</dbReference>
<gene>
    <name evidence="4" type="ORF">N5J77_24175</name>
</gene>
<dbReference type="InterPro" id="IPR016039">
    <property type="entry name" value="Thiolase-like"/>
</dbReference>
<evidence type="ECO:0000256" key="1">
    <source>
        <dbReference type="ARBA" id="ARBA00022679"/>
    </source>
</evidence>
<dbReference type="SUPFAM" id="SSF53901">
    <property type="entry name" value="Thiolase-like"/>
    <property type="match status" value="2"/>
</dbReference>
<dbReference type="GO" id="GO:0016746">
    <property type="term" value="F:acyltransferase activity"/>
    <property type="evidence" value="ECO:0007669"/>
    <property type="project" value="UniProtKB-KW"/>
</dbReference>
<dbReference type="EMBL" id="JAOCKX010000052">
    <property type="protein sequence ID" value="MDH2134235.1"/>
    <property type="molecule type" value="Genomic_DNA"/>
</dbReference>
<organism evidence="4 5">
    <name type="scientific">Sphingobium yanoikuyae</name>
    <name type="common">Sphingomonas yanoikuyae</name>
    <dbReference type="NCBI Taxonomy" id="13690"/>
    <lineage>
        <taxon>Bacteria</taxon>
        <taxon>Pseudomonadati</taxon>
        <taxon>Pseudomonadota</taxon>
        <taxon>Alphaproteobacteria</taxon>
        <taxon>Sphingomonadales</taxon>
        <taxon>Sphingomonadaceae</taxon>
        <taxon>Sphingobium</taxon>
    </lineage>
</organism>
<dbReference type="AlphaFoldDB" id="A0AA43BDD5"/>
<dbReference type="Gene3D" id="3.40.47.10">
    <property type="match status" value="2"/>
</dbReference>
<name>A0AA43BDD5_SPHYA</name>
<dbReference type="PANTHER" id="PTHR34069">
    <property type="entry name" value="3-OXOACYL-[ACYL-CARRIER-PROTEIN] SYNTHASE 3"/>
    <property type="match status" value="1"/>
</dbReference>
<reference evidence="4" key="1">
    <citation type="submission" date="2022-09" db="EMBL/GenBank/DDBJ databases">
        <title>Intensive care unit water sources are persistently colonized with multi-drug resistant bacteria and are the site of extensive horizontal gene transfer of antibiotic resistance genes.</title>
        <authorList>
            <person name="Diorio-Toth L."/>
        </authorList>
    </citation>
    <scope>NUCLEOTIDE SEQUENCE</scope>
    <source>
        <strain evidence="4">GD03659</strain>
    </source>
</reference>
<comment type="caution">
    <text evidence="4">The sequence shown here is derived from an EMBL/GenBank/DDBJ whole genome shotgun (WGS) entry which is preliminary data.</text>
</comment>
<dbReference type="NCBIfam" id="NF005293">
    <property type="entry name" value="PRK06816.1"/>
    <property type="match status" value="1"/>
</dbReference>
<evidence type="ECO:0000313" key="4">
    <source>
        <dbReference type="EMBL" id="MDH2134235.1"/>
    </source>
</evidence>
<sequence length="383" mass="41510">MGEAFISGLAVFMPNDPISNDDIESVLGLIGGQVSRSKAIILKKNGIATRHYALDAETGEMTHTNRALTAEAIRSLLHQTGLRLEDIECLACGTAGPDQLAPNHAVMVHGELGNPTCEVVSTTGVCAAGMTALKYGYLNVLSGQVGNAIVTASEVSSSGLRASNFVQFEDGQADRLQQHPAASFEADFLRWMLSDGAGAALITGKPQGPTPLRIDWIDIHSFAHEYDPCMYSGCEKLDDGTLVGWRELGIHLAIDRGHFQVKQDVKLLSRAIIEAAMKGLQRSKDKRQLNPSDYAWFLPHYSSAYFSKPLQAGMDSIGFSVNEARWFTNLAEKGNTGSASIFIMLEELVKSGRLNVGEKLLCFVPESSRFTFAFMQLTVLPPA</sequence>
<accession>A0AA43BDD5</accession>
<protein>
    <submittedName>
        <fullName evidence="4">Beta-ketoacyl-ACP synthase III</fullName>
    </submittedName>
</protein>
<proteinExistence type="predicted"/>
<dbReference type="CDD" id="cd00827">
    <property type="entry name" value="init_cond_enzymes"/>
    <property type="match status" value="1"/>
</dbReference>
<dbReference type="Pfam" id="PF08541">
    <property type="entry name" value="ACP_syn_III_C"/>
    <property type="match status" value="1"/>
</dbReference>